<dbReference type="AlphaFoldDB" id="N1UZ45"/>
<dbReference type="Proteomes" id="UP000010729">
    <property type="component" value="Unassembled WGS sequence"/>
</dbReference>
<evidence type="ECO:0000313" key="1">
    <source>
        <dbReference type="EMBL" id="EMY34310.1"/>
    </source>
</evidence>
<dbReference type="EMBL" id="ANPE02000122">
    <property type="protein sequence ID" value="EMY34310.1"/>
    <property type="molecule type" value="Genomic_DNA"/>
</dbReference>
<name>N1UZ45_9MICC</name>
<proteinExistence type="predicted"/>
<reference evidence="1 2" key="1">
    <citation type="journal article" date="2013" name="Genome Announc.">
        <title>Draft Genome Sequence of Arthrobacter crystallopoietes Strain BAB-32, Revealing Genes for Bioremediation.</title>
        <authorList>
            <person name="Joshi M.N."/>
            <person name="Pandit A.S."/>
            <person name="Sharma A."/>
            <person name="Pandya R.V."/>
            <person name="Desai S.M."/>
            <person name="Saxena A.K."/>
            <person name="Bagatharia S.B."/>
        </authorList>
    </citation>
    <scope>NUCLEOTIDE SEQUENCE [LARGE SCALE GENOMIC DNA]</scope>
    <source>
        <strain evidence="1 2">BAB-32</strain>
    </source>
</reference>
<accession>N1UZ45</accession>
<evidence type="ECO:0000313" key="2">
    <source>
        <dbReference type="Proteomes" id="UP000010729"/>
    </source>
</evidence>
<protein>
    <submittedName>
        <fullName evidence="1">Uncharacterized protein</fullName>
    </submittedName>
</protein>
<gene>
    <name evidence="1" type="ORF">D477_010421</name>
</gene>
<sequence length="63" mass="6958">MVLVKDAIIFGQYCDRVPGPGRNAAESSRFGCRDRPQTYTRSMLTMRITHAQQSALEPCGGVL</sequence>
<organism evidence="1 2">
    <name type="scientific">Arthrobacter crystallopoietes BAB-32</name>
    <dbReference type="NCBI Taxonomy" id="1246476"/>
    <lineage>
        <taxon>Bacteria</taxon>
        <taxon>Bacillati</taxon>
        <taxon>Actinomycetota</taxon>
        <taxon>Actinomycetes</taxon>
        <taxon>Micrococcales</taxon>
        <taxon>Micrococcaceae</taxon>
        <taxon>Crystallibacter</taxon>
    </lineage>
</organism>
<dbReference type="RefSeq" id="WP_005268921.1">
    <property type="nucleotide sequence ID" value="NZ_ANPE02000122.1"/>
</dbReference>
<comment type="caution">
    <text evidence="1">The sequence shown here is derived from an EMBL/GenBank/DDBJ whole genome shotgun (WGS) entry which is preliminary data.</text>
</comment>
<keyword evidence="2" id="KW-1185">Reference proteome</keyword>